<dbReference type="GO" id="GO:0008270">
    <property type="term" value="F:zinc ion binding"/>
    <property type="evidence" value="ECO:0007669"/>
    <property type="project" value="UniProtKB-KW"/>
</dbReference>
<dbReference type="Pfam" id="PF17917">
    <property type="entry name" value="RT_RNaseH"/>
    <property type="match status" value="1"/>
</dbReference>
<dbReference type="Proteomes" id="UP000436088">
    <property type="component" value="Unassembled WGS sequence"/>
</dbReference>
<accession>A0A6A3A553</accession>
<dbReference type="InterPro" id="IPR050951">
    <property type="entry name" value="Retrovirus_Pol_polyprotein"/>
</dbReference>
<dbReference type="SUPFAM" id="SSF53098">
    <property type="entry name" value="Ribonuclease H-like"/>
    <property type="match status" value="1"/>
</dbReference>
<sequence>MSPRDPLVSQVDPTLSHDDQFTPVRDPLVTGDEDTDMNEDVINRAIFRMYQRATRAPSNMTAVEISNSLVAAGVVLFEDITGGPPTDAEYWLEDTERIMDEMDLRPEQKLKGALTIRASGVTTSERDTCRSDVRSFRIWSRVNGLMYEIRSRVATYRERNFDALVEIAKTAEEIERLGMEHKRDSDRAQTRFRRPSGSVDSSIHPSKRGRGESFQRGGKSVRPVASGSSAVQSSRHGGSFGSQSLPTCDYCGKYHFGECRMKLDTCYKCGSGDHHLKDCPEIPHSVQTLVRTPARTQTEKMIKKGFEAFLAYILDTRSSQSDIEGIRIVKEFPDVFPEELPGLPPDREVEFEIEVYYGSTPVLMAPYLMAPKELKELKVQLQELLDRGFIRPSVSPWGAPVLFVKKKDGTLRLCVDYRKLNKITVKNKYPLPRIDDLFDQFRGASIFSKIDLRSGYYQLKVKDSDILKTVFRTGEVTFLGHIVSAGGIRVDPSKVEAILNWKQPMNVSEIRSFLGLAGYYRRFVEGFSLIVAPLTKLLRKDVPFPESGKDFSVYSDASHSGLGCVLMQDGKVFAYASRQLKPHERNYPIHNLELAVVVFALKIWRHYLYREKCYIYTDHKSLKYLLTQKELNLRQCRLLELLKDYDLEMEYHPGKSNVVAYALSRKTISDLRALFANLSLFDDNSMSAELQVKPTLVEEIKTKQLLDSSLLPIIEQIKQGSSSEYIVDQDGILCFHGRYYVPKDDELRRIILQEAHSSPYAMHPGGDKMLRQNTSIHMDCYSQLRFLSGNESSVYFIPIRINYSLDKLAKLYISEIVKLHGVPVSIISDRDPRFTSRFWKALHEALGTRLNFSTVFHPQTDGQSERVIQVLEDMLQGCVIDFRGSWEDFLPLAEFAYNNSYQASIRMTPYEAMYGRRCRTPICWTELHDRKTLGPDLVRETEDTVRLICDRLKEAFDRQKSYADKRRKDIEFEVGDQVFLKVSSWKNVLRFGRKGKLSPRFIGPYRILKKVGPVAYQLELPPQLNRIHDVFHVSMLRRYRPDPDHIIQVDEVELRPDLSYEEEPIQVLERDERVLRNRRIGQWSKFSGVIVAPQKLLGRHWSHLKLNFLIYFHKEEYLQAPRLCAHGLTGRDRVYGSREPTHFARDRWKGHAQESTTLVPAIITFGDSVVDVGNNDYLPTIFKANYPPYGRDFANHHPTGRFCNGKLATDITAETLGFTTYPPAYLSPEASGKNLLIGANFASAGSGYDDKAAMMNHAITLTQQVEYFKEYQAKLSKVAGSSKSASIIKDALYVLSAGSGDFLQNYYVNPLLNHAYTPEQYGSFLIDAFSSFVKNMYELGARKIGVTSLPPLGCVPLAGTLFGYHDKGCISRFNTDAQQFNKKLNSAAANLQKQHPGLKIVVFDIFKALYDIVKSPSNYGFVEATRGCCGTGTVETTKFLCNPHTPGTCSNASQYVFWDSVHPSQAANQVLADALIVQGIALI</sequence>
<keyword evidence="8" id="KW-0862">Zinc</keyword>
<dbReference type="InterPro" id="IPR001584">
    <property type="entry name" value="Integrase_cat-core"/>
</dbReference>
<comment type="similarity">
    <text evidence="1">Belongs to the 'GDSL' lipolytic enzyme family.</text>
</comment>
<keyword evidence="7" id="KW-0695">RNA-directed DNA polymerase</keyword>
<dbReference type="Gene3D" id="3.10.10.10">
    <property type="entry name" value="HIV Type 1 Reverse Transcriptase, subunit A, domain 1"/>
    <property type="match status" value="1"/>
</dbReference>
<evidence type="ECO:0000256" key="2">
    <source>
        <dbReference type="ARBA" id="ARBA00022679"/>
    </source>
</evidence>
<name>A0A6A3A553_HIBSY</name>
<evidence type="ECO:0000313" key="13">
    <source>
        <dbReference type="Proteomes" id="UP000436088"/>
    </source>
</evidence>
<dbReference type="InterPro" id="IPR035669">
    <property type="entry name" value="SGNH_plant_lipase-like"/>
</dbReference>
<dbReference type="GO" id="GO:0003676">
    <property type="term" value="F:nucleic acid binding"/>
    <property type="evidence" value="ECO:0007669"/>
    <property type="project" value="InterPro"/>
</dbReference>
<dbReference type="InterPro" id="IPR000477">
    <property type="entry name" value="RT_dom"/>
</dbReference>
<dbReference type="InterPro" id="IPR001878">
    <property type="entry name" value="Znf_CCHC"/>
</dbReference>
<dbReference type="CDD" id="cd01837">
    <property type="entry name" value="SGNH_plant_lipase_like"/>
    <property type="match status" value="1"/>
</dbReference>
<dbReference type="CDD" id="cd09274">
    <property type="entry name" value="RNase_HI_RT_Ty3"/>
    <property type="match status" value="1"/>
</dbReference>
<dbReference type="InterPro" id="IPR043128">
    <property type="entry name" value="Rev_trsase/Diguanyl_cyclase"/>
</dbReference>
<keyword evidence="5" id="KW-0255">Endonuclease</keyword>
<feature type="compositionally biased region" description="Basic and acidic residues" evidence="9">
    <location>
        <begin position="178"/>
        <end position="189"/>
    </location>
</feature>
<dbReference type="Pfam" id="PF00078">
    <property type="entry name" value="RVT_1"/>
    <property type="match status" value="1"/>
</dbReference>
<evidence type="ECO:0000256" key="5">
    <source>
        <dbReference type="ARBA" id="ARBA00022759"/>
    </source>
</evidence>
<dbReference type="PROSITE" id="PS50994">
    <property type="entry name" value="INTEGRASE"/>
    <property type="match status" value="1"/>
</dbReference>
<proteinExistence type="inferred from homology"/>
<dbReference type="Pfam" id="PF00657">
    <property type="entry name" value="Lipase_GDSL"/>
    <property type="match status" value="1"/>
</dbReference>
<dbReference type="InterPro" id="IPR056924">
    <property type="entry name" value="SH3_Tf2-1"/>
</dbReference>
<dbReference type="InterPro" id="IPR001087">
    <property type="entry name" value="GDSL"/>
</dbReference>
<feature type="compositionally biased region" description="Polar residues" evidence="9">
    <location>
        <begin position="226"/>
        <end position="241"/>
    </location>
</feature>
<dbReference type="SUPFAM" id="SSF56672">
    <property type="entry name" value="DNA/RNA polymerases"/>
    <property type="match status" value="1"/>
</dbReference>
<dbReference type="GO" id="GO:0016788">
    <property type="term" value="F:hydrolase activity, acting on ester bonds"/>
    <property type="evidence" value="ECO:0007669"/>
    <property type="project" value="InterPro"/>
</dbReference>
<dbReference type="Gene3D" id="3.30.420.10">
    <property type="entry name" value="Ribonuclease H-like superfamily/Ribonuclease H"/>
    <property type="match status" value="1"/>
</dbReference>
<dbReference type="PANTHER" id="PTHR37984:SF5">
    <property type="entry name" value="PROTEIN NYNRIN-LIKE"/>
    <property type="match status" value="1"/>
</dbReference>
<dbReference type="PROSITE" id="PS50158">
    <property type="entry name" value="ZF_CCHC"/>
    <property type="match status" value="1"/>
</dbReference>
<dbReference type="Pfam" id="PF24626">
    <property type="entry name" value="SH3_Tf2-1"/>
    <property type="match status" value="1"/>
</dbReference>
<evidence type="ECO:0000256" key="4">
    <source>
        <dbReference type="ARBA" id="ARBA00022722"/>
    </source>
</evidence>
<dbReference type="EMBL" id="VEPZ02001038">
    <property type="protein sequence ID" value="KAE8699450.1"/>
    <property type="molecule type" value="Genomic_DNA"/>
</dbReference>
<feature type="region of interest" description="Disordered" evidence="9">
    <location>
        <begin position="1"/>
        <end position="35"/>
    </location>
</feature>
<dbReference type="Gene3D" id="3.30.70.270">
    <property type="match status" value="1"/>
</dbReference>
<dbReference type="GO" id="GO:0003964">
    <property type="term" value="F:RNA-directed DNA polymerase activity"/>
    <property type="evidence" value="ECO:0007669"/>
    <property type="project" value="UniProtKB-KW"/>
</dbReference>
<feature type="domain" description="Integrase catalytic" evidence="11">
    <location>
        <begin position="755"/>
        <end position="917"/>
    </location>
</feature>
<keyword evidence="8" id="KW-0479">Metal-binding</keyword>
<evidence type="ECO:0000259" key="10">
    <source>
        <dbReference type="PROSITE" id="PS50158"/>
    </source>
</evidence>
<dbReference type="InterPro" id="IPR043502">
    <property type="entry name" value="DNA/RNA_pol_sf"/>
</dbReference>
<dbReference type="GO" id="GO:0015074">
    <property type="term" value="P:DNA integration"/>
    <property type="evidence" value="ECO:0007669"/>
    <property type="project" value="InterPro"/>
</dbReference>
<keyword evidence="13" id="KW-1185">Reference proteome</keyword>
<comment type="caution">
    <text evidence="12">The sequence shown here is derived from an EMBL/GenBank/DDBJ whole genome shotgun (WGS) entry which is preliminary data.</text>
</comment>
<keyword evidence="2" id="KW-0808">Transferase</keyword>
<dbReference type="InterPro" id="IPR036514">
    <property type="entry name" value="SGNH_hydro_sf"/>
</dbReference>
<feature type="region of interest" description="Disordered" evidence="9">
    <location>
        <begin position="178"/>
        <end position="241"/>
    </location>
</feature>
<dbReference type="GO" id="GO:0004519">
    <property type="term" value="F:endonuclease activity"/>
    <property type="evidence" value="ECO:0007669"/>
    <property type="project" value="UniProtKB-KW"/>
</dbReference>
<dbReference type="InterPro" id="IPR012337">
    <property type="entry name" value="RNaseH-like_sf"/>
</dbReference>
<evidence type="ECO:0000256" key="9">
    <source>
        <dbReference type="SAM" id="MobiDB-lite"/>
    </source>
</evidence>
<dbReference type="CDD" id="cd01647">
    <property type="entry name" value="RT_LTR"/>
    <property type="match status" value="1"/>
</dbReference>
<dbReference type="InterPro" id="IPR036397">
    <property type="entry name" value="RNaseH_sf"/>
</dbReference>
<evidence type="ECO:0000256" key="3">
    <source>
        <dbReference type="ARBA" id="ARBA00022695"/>
    </source>
</evidence>
<evidence type="ECO:0000256" key="8">
    <source>
        <dbReference type="PROSITE-ProRule" id="PRU00047"/>
    </source>
</evidence>
<dbReference type="Gene3D" id="3.40.50.1110">
    <property type="entry name" value="SGNH hydrolase"/>
    <property type="match status" value="1"/>
</dbReference>
<protein>
    <submittedName>
        <fullName evidence="12">GDSL esterase/lipase</fullName>
    </submittedName>
</protein>
<evidence type="ECO:0000313" key="12">
    <source>
        <dbReference type="EMBL" id="KAE8699450.1"/>
    </source>
</evidence>
<keyword evidence="8" id="KW-0863">Zinc-finger</keyword>
<reference evidence="12" key="1">
    <citation type="submission" date="2019-09" db="EMBL/GenBank/DDBJ databases">
        <title>Draft genome information of white flower Hibiscus syriacus.</title>
        <authorList>
            <person name="Kim Y.-M."/>
        </authorList>
    </citation>
    <scope>NUCLEOTIDE SEQUENCE [LARGE SCALE GENOMIC DNA]</scope>
    <source>
        <strain evidence="12">YM2019G1</strain>
    </source>
</reference>
<evidence type="ECO:0000256" key="6">
    <source>
        <dbReference type="ARBA" id="ARBA00022801"/>
    </source>
</evidence>
<keyword evidence="4" id="KW-0540">Nuclease</keyword>
<gene>
    <name evidence="12" type="ORF">F3Y22_tig00110578pilonHSYRG00103</name>
</gene>
<evidence type="ECO:0000256" key="1">
    <source>
        <dbReference type="ARBA" id="ARBA00008668"/>
    </source>
</evidence>
<dbReference type="SUPFAM" id="SSF52266">
    <property type="entry name" value="SGNH hydrolase"/>
    <property type="match status" value="1"/>
</dbReference>
<organism evidence="12 13">
    <name type="scientific">Hibiscus syriacus</name>
    <name type="common">Rose of Sharon</name>
    <dbReference type="NCBI Taxonomy" id="106335"/>
    <lineage>
        <taxon>Eukaryota</taxon>
        <taxon>Viridiplantae</taxon>
        <taxon>Streptophyta</taxon>
        <taxon>Embryophyta</taxon>
        <taxon>Tracheophyta</taxon>
        <taxon>Spermatophyta</taxon>
        <taxon>Magnoliopsida</taxon>
        <taxon>eudicotyledons</taxon>
        <taxon>Gunneridae</taxon>
        <taxon>Pentapetalae</taxon>
        <taxon>rosids</taxon>
        <taxon>malvids</taxon>
        <taxon>Malvales</taxon>
        <taxon>Malvaceae</taxon>
        <taxon>Malvoideae</taxon>
        <taxon>Hibiscus</taxon>
    </lineage>
</organism>
<dbReference type="PANTHER" id="PTHR37984">
    <property type="entry name" value="PROTEIN CBG26694"/>
    <property type="match status" value="1"/>
</dbReference>
<evidence type="ECO:0000256" key="7">
    <source>
        <dbReference type="ARBA" id="ARBA00022918"/>
    </source>
</evidence>
<keyword evidence="3" id="KW-0548">Nucleotidyltransferase</keyword>
<evidence type="ECO:0000259" key="11">
    <source>
        <dbReference type="PROSITE" id="PS50994"/>
    </source>
</evidence>
<dbReference type="FunFam" id="3.40.50.1110:FF:000003">
    <property type="entry name" value="GDSL esterase/lipase APG"/>
    <property type="match status" value="1"/>
</dbReference>
<feature type="domain" description="CCHC-type" evidence="10">
    <location>
        <begin position="266"/>
        <end position="281"/>
    </location>
</feature>
<keyword evidence="6" id="KW-0378">Hydrolase</keyword>
<dbReference type="InterPro" id="IPR041373">
    <property type="entry name" value="RT_RNaseH"/>
</dbReference>
<dbReference type="Gene3D" id="3.10.20.370">
    <property type="match status" value="1"/>
</dbReference>